<name>A0A1Y2D5Q1_9PEZI</name>
<feature type="compositionally biased region" description="Gly residues" evidence="1">
    <location>
        <begin position="55"/>
        <end position="66"/>
    </location>
</feature>
<sequence length="273" mass="28167">MKFLNTFVVATAFTQGISAVAVHSTNDVALNERTSQNPYFDPRAAFEDLWKRKGGGGSGGRGGGSSSSGSSSGSSSSGGRGTTTSTGSGRGQSLSNGGGSTTTGSGPKPQFGSYYGGGARTPYRSGTRSPSGIVPAVLVGGALGFWGAYWLAGAYSYPYTHHYYWHNSTTNQNETKPINCVCEKTQECGCDDNGEQQTVITGLVGNGTYNALNQSLITAANVNGTDQLFINGTLPNGTTAAGGSEDPYSAGNLLQPIGWVPVITTIFAMMYIL</sequence>
<keyword evidence="2" id="KW-0812">Transmembrane</keyword>
<evidence type="ECO:0000256" key="1">
    <source>
        <dbReference type="SAM" id="MobiDB-lite"/>
    </source>
</evidence>
<dbReference type="InParanoid" id="A0A1Y2D5Q1"/>
<feature type="domain" description="DUF7732" evidence="4">
    <location>
        <begin position="114"/>
        <end position="238"/>
    </location>
</feature>
<dbReference type="InterPro" id="IPR056634">
    <property type="entry name" value="DUF7732"/>
</dbReference>
<protein>
    <recommendedName>
        <fullName evidence="4">DUF7732 domain-containing protein</fullName>
    </recommendedName>
</protein>
<evidence type="ECO:0000259" key="4">
    <source>
        <dbReference type="Pfam" id="PF24866"/>
    </source>
</evidence>
<keyword evidence="2" id="KW-1133">Transmembrane helix</keyword>
<dbReference type="Proteomes" id="UP000193689">
    <property type="component" value="Unassembled WGS sequence"/>
</dbReference>
<reference evidence="5 6" key="1">
    <citation type="submission" date="2016-07" db="EMBL/GenBank/DDBJ databases">
        <title>Pervasive Adenine N6-methylation of Active Genes in Fungi.</title>
        <authorList>
            <consortium name="DOE Joint Genome Institute"/>
            <person name="Mondo S.J."/>
            <person name="Dannebaum R.O."/>
            <person name="Kuo R.C."/>
            <person name="Labutti K."/>
            <person name="Haridas S."/>
            <person name="Kuo A."/>
            <person name="Salamov A."/>
            <person name="Ahrendt S.R."/>
            <person name="Lipzen A."/>
            <person name="Sullivan W."/>
            <person name="Andreopoulos W.B."/>
            <person name="Clum A."/>
            <person name="Lindquist E."/>
            <person name="Daum C."/>
            <person name="Ramamoorthy G.K."/>
            <person name="Gryganskyi A."/>
            <person name="Culley D."/>
            <person name="Magnuson J.K."/>
            <person name="James T.Y."/>
            <person name="O'Malley M.A."/>
            <person name="Stajich J.E."/>
            <person name="Spatafora J.W."/>
            <person name="Visel A."/>
            <person name="Grigoriev I.V."/>
        </authorList>
    </citation>
    <scope>NUCLEOTIDE SEQUENCE [LARGE SCALE GENOMIC DNA]</scope>
    <source>
        <strain evidence="5 6">CBS 129021</strain>
    </source>
</reference>
<evidence type="ECO:0000313" key="5">
    <source>
        <dbReference type="EMBL" id="ORY54580.1"/>
    </source>
</evidence>
<comment type="caution">
    <text evidence="5">The sequence shown here is derived from an EMBL/GenBank/DDBJ whole genome shotgun (WGS) entry which is preliminary data.</text>
</comment>
<evidence type="ECO:0000256" key="3">
    <source>
        <dbReference type="SAM" id="SignalP"/>
    </source>
</evidence>
<evidence type="ECO:0000313" key="6">
    <source>
        <dbReference type="Proteomes" id="UP000193689"/>
    </source>
</evidence>
<feature type="chain" id="PRO_5013050616" description="DUF7732 domain-containing protein" evidence="3">
    <location>
        <begin position="20"/>
        <end position="273"/>
    </location>
</feature>
<dbReference type="EMBL" id="MCFJ01000033">
    <property type="protein sequence ID" value="ORY54580.1"/>
    <property type="molecule type" value="Genomic_DNA"/>
</dbReference>
<dbReference type="Pfam" id="PF24866">
    <property type="entry name" value="DUF7732"/>
    <property type="match status" value="1"/>
</dbReference>
<dbReference type="RefSeq" id="XP_040709268.1">
    <property type="nucleotide sequence ID" value="XM_040857404.1"/>
</dbReference>
<feature type="signal peptide" evidence="3">
    <location>
        <begin position="1"/>
        <end position="19"/>
    </location>
</feature>
<proteinExistence type="predicted"/>
<gene>
    <name evidence="5" type="ORF">BCR38DRAFT_380958</name>
</gene>
<dbReference type="OrthoDB" id="5425547at2759"/>
<keyword evidence="6" id="KW-1185">Reference proteome</keyword>
<dbReference type="STRING" id="1141098.A0A1Y2D5Q1"/>
<organism evidence="5 6">
    <name type="scientific">Pseudomassariella vexata</name>
    <dbReference type="NCBI Taxonomy" id="1141098"/>
    <lineage>
        <taxon>Eukaryota</taxon>
        <taxon>Fungi</taxon>
        <taxon>Dikarya</taxon>
        <taxon>Ascomycota</taxon>
        <taxon>Pezizomycotina</taxon>
        <taxon>Sordariomycetes</taxon>
        <taxon>Xylariomycetidae</taxon>
        <taxon>Amphisphaeriales</taxon>
        <taxon>Pseudomassariaceae</taxon>
        <taxon>Pseudomassariella</taxon>
    </lineage>
</organism>
<dbReference type="GeneID" id="63773616"/>
<feature type="transmembrane region" description="Helical" evidence="2">
    <location>
        <begin position="253"/>
        <end position="272"/>
    </location>
</feature>
<dbReference type="PANTHER" id="PTHR42091">
    <property type="entry name" value="CONSERVED GLYCINE-RICH PROTEIN (AFU_ORTHOLOGUE AFUA_7G02440)"/>
    <property type="match status" value="1"/>
</dbReference>
<keyword evidence="2" id="KW-0472">Membrane</keyword>
<feature type="region of interest" description="Disordered" evidence="1">
    <location>
        <begin position="50"/>
        <end position="130"/>
    </location>
</feature>
<dbReference type="PANTHER" id="PTHR42091:SF1">
    <property type="entry name" value="CONSERVED GLYCINE-RICH PROTEIN (AFU_ORTHOLOGUE AFUA_7G02440)"/>
    <property type="match status" value="1"/>
</dbReference>
<accession>A0A1Y2D5Q1</accession>
<keyword evidence="3" id="KW-0732">Signal</keyword>
<feature type="compositionally biased region" description="Low complexity" evidence="1">
    <location>
        <begin position="82"/>
        <end position="95"/>
    </location>
</feature>
<dbReference type="AlphaFoldDB" id="A0A1Y2D5Q1"/>
<evidence type="ECO:0000256" key="2">
    <source>
        <dbReference type="SAM" id="Phobius"/>
    </source>
</evidence>